<sequence length="270" mass="30634">MRVATWNVNSVRTRVGRIVDWLERSDVDVLAMQEIKCRVDQFPYEQFEAAGYHVEAHGTNQWNGVAIASRLPMVDVVRQFDDQPGYANTGEPVVEARAMAATVEGVRLWSLYVPNGRDLGHPHLAYKLEWLRILAEHAKTWQRMPLALMGDFNIAPFDHDVWDIAAFAESTHVSEPEREAFRTFERLGMVDVVRDRAAGYTYWDYKAGRWQKGEGMRIDFVLGTAPFAELVTGARIDSGERAGDAPSDHVPVVVDIDVETELDDDRPMIF</sequence>
<dbReference type="InterPro" id="IPR004808">
    <property type="entry name" value="AP_endonuc_1"/>
</dbReference>
<keyword evidence="2 6" id="KW-0479">Metal-binding</keyword>
<dbReference type="Proteomes" id="UP000198822">
    <property type="component" value="Chromosome I"/>
</dbReference>
<evidence type="ECO:0000256" key="7">
    <source>
        <dbReference type="PIRSR" id="PIRSR604808-3"/>
    </source>
</evidence>
<dbReference type="PANTHER" id="PTHR43250">
    <property type="entry name" value="EXODEOXYRIBONUCLEASE III"/>
    <property type="match status" value="1"/>
</dbReference>
<dbReference type="InterPro" id="IPR005135">
    <property type="entry name" value="Endo/exonuclease/phosphatase"/>
</dbReference>
<feature type="binding site" evidence="6">
    <location>
        <position position="7"/>
    </location>
    <ligand>
        <name>Mg(2+)</name>
        <dbReference type="ChEBI" id="CHEBI:18420"/>
        <label>1</label>
    </ligand>
</feature>
<dbReference type="STRING" id="399736.SAMN04489720_1974"/>
<feature type="active site" evidence="5">
    <location>
        <position position="112"/>
    </location>
</feature>
<dbReference type="SUPFAM" id="SSF56219">
    <property type="entry name" value="DNase I-like"/>
    <property type="match status" value="1"/>
</dbReference>
<dbReference type="InterPro" id="IPR037493">
    <property type="entry name" value="ExoIII-like"/>
</dbReference>
<dbReference type="GO" id="GO:0008311">
    <property type="term" value="F:double-stranded DNA 3'-5' DNA exonuclease activity"/>
    <property type="evidence" value="ECO:0007669"/>
    <property type="project" value="InterPro"/>
</dbReference>
<feature type="site" description="Important for catalytic activity" evidence="7">
    <location>
        <position position="219"/>
    </location>
</feature>
<dbReference type="RefSeq" id="WP_092504614.1">
    <property type="nucleotide sequence ID" value="NZ_LT629695.1"/>
</dbReference>
<evidence type="ECO:0000259" key="8">
    <source>
        <dbReference type="Pfam" id="PF03372"/>
    </source>
</evidence>
<dbReference type="PANTHER" id="PTHR43250:SF2">
    <property type="entry name" value="EXODEOXYRIBONUCLEASE III"/>
    <property type="match status" value="1"/>
</dbReference>
<keyword evidence="6" id="KW-0464">Manganese</keyword>
<comment type="similarity">
    <text evidence="1">Belongs to the DNA repair enzymes AP/ExoA family.</text>
</comment>
<comment type="cofactor">
    <cofactor evidence="6">
        <name>Mg(2+)</name>
        <dbReference type="ChEBI" id="CHEBI:18420"/>
    </cofactor>
    <cofactor evidence="6">
        <name>Mn(2+)</name>
        <dbReference type="ChEBI" id="CHEBI:29035"/>
    </cofactor>
    <text evidence="6">Probably binds two magnesium or manganese ions per subunit.</text>
</comment>
<dbReference type="InterPro" id="IPR036691">
    <property type="entry name" value="Endo/exonu/phosph_ase_sf"/>
</dbReference>
<dbReference type="EMBL" id="LT629695">
    <property type="protein sequence ID" value="SDH67417.1"/>
    <property type="molecule type" value="Genomic_DNA"/>
</dbReference>
<dbReference type="GO" id="GO:0046872">
    <property type="term" value="F:metal ion binding"/>
    <property type="evidence" value="ECO:0007669"/>
    <property type="project" value="UniProtKB-KW"/>
</dbReference>
<name>A0A1G8EC32_9MICO</name>
<dbReference type="Gene3D" id="3.60.10.10">
    <property type="entry name" value="Endonuclease/exonuclease/phosphatase"/>
    <property type="match status" value="1"/>
</dbReference>
<dbReference type="NCBIfam" id="TIGR00633">
    <property type="entry name" value="xth"/>
    <property type="match status" value="1"/>
</dbReference>
<proteinExistence type="inferred from homology"/>
<reference evidence="10" key="1">
    <citation type="submission" date="2016-10" db="EMBL/GenBank/DDBJ databases">
        <authorList>
            <person name="Varghese N."/>
            <person name="Submissions S."/>
        </authorList>
    </citation>
    <scope>NUCLEOTIDE SEQUENCE [LARGE SCALE GENOMIC DNA]</scope>
    <source>
        <strain evidence="10">DSM 22002</strain>
    </source>
</reference>
<dbReference type="OrthoDB" id="9803914at2"/>
<keyword evidence="10" id="KW-1185">Reference proteome</keyword>
<dbReference type="PROSITE" id="PS51435">
    <property type="entry name" value="AP_NUCLEASE_F1_4"/>
    <property type="match status" value="1"/>
</dbReference>
<keyword evidence="3" id="KW-0378">Hydrolase</keyword>
<organism evidence="9 10">
    <name type="scientific">Agrococcus jejuensis</name>
    <dbReference type="NCBI Taxonomy" id="399736"/>
    <lineage>
        <taxon>Bacteria</taxon>
        <taxon>Bacillati</taxon>
        <taxon>Actinomycetota</taxon>
        <taxon>Actinomycetes</taxon>
        <taxon>Micrococcales</taxon>
        <taxon>Microbacteriaceae</taxon>
        <taxon>Agrococcus</taxon>
    </lineage>
</organism>
<feature type="site" description="Transition state stabilizer" evidence="7">
    <location>
        <position position="153"/>
    </location>
</feature>
<accession>A0A1G8EC32</accession>
<feature type="binding site" evidence="6">
    <location>
        <position position="153"/>
    </location>
    <ligand>
        <name>Mg(2+)</name>
        <dbReference type="ChEBI" id="CHEBI:18420"/>
        <label>1</label>
    </ligand>
</feature>
<feature type="active site" description="Proton acceptor" evidence="5">
    <location>
        <position position="249"/>
    </location>
</feature>
<feature type="active site" description="Proton donor/acceptor" evidence="5">
    <location>
        <position position="151"/>
    </location>
</feature>
<evidence type="ECO:0000256" key="5">
    <source>
        <dbReference type="PIRSR" id="PIRSR604808-1"/>
    </source>
</evidence>
<evidence type="ECO:0000256" key="6">
    <source>
        <dbReference type="PIRSR" id="PIRSR604808-2"/>
    </source>
</evidence>
<gene>
    <name evidence="9" type="ORF">SAMN04489720_1974</name>
</gene>
<feature type="site" description="Interaction with DNA substrate" evidence="7">
    <location>
        <position position="249"/>
    </location>
</feature>
<dbReference type="CDD" id="cd09086">
    <property type="entry name" value="ExoIII-like_AP-endo"/>
    <property type="match status" value="1"/>
</dbReference>
<keyword evidence="4 6" id="KW-0460">Magnesium</keyword>
<evidence type="ECO:0000256" key="3">
    <source>
        <dbReference type="ARBA" id="ARBA00022801"/>
    </source>
</evidence>
<evidence type="ECO:0000256" key="2">
    <source>
        <dbReference type="ARBA" id="ARBA00022723"/>
    </source>
</evidence>
<feature type="binding site" evidence="6">
    <location>
        <position position="34"/>
    </location>
    <ligand>
        <name>Mg(2+)</name>
        <dbReference type="ChEBI" id="CHEBI:18420"/>
        <label>1</label>
    </ligand>
</feature>
<dbReference type="GO" id="GO:0006281">
    <property type="term" value="P:DNA repair"/>
    <property type="evidence" value="ECO:0007669"/>
    <property type="project" value="InterPro"/>
</dbReference>
<evidence type="ECO:0000256" key="4">
    <source>
        <dbReference type="ARBA" id="ARBA00022842"/>
    </source>
</evidence>
<protein>
    <submittedName>
        <fullName evidence="9">Exodeoxyribonuclease-3</fullName>
    </submittedName>
</protein>
<evidence type="ECO:0000313" key="9">
    <source>
        <dbReference type="EMBL" id="SDH67417.1"/>
    </source>
</evidence>
<dbReference type="Pfam" id="PF03372">
    <property type="entry name" value="Exo_endo_phos"/>
    <property type="match status" value="1"/>
</dbReference>
<dbReference type="NCBIfam" id="TIGR00195">
    <property type="entry name" value="exoDNase_III"/>
    <property type="match status" value="1"/>
</dbReference>
<feature type="domain" description="Endonuclease/exonuclease/phosphatase" evidence="8">
    <location>
        <begin position="4"/>
        <end position="249"/>
    </location>
</feature>
<evidence type="ECO:0000313" key="10">
    <source>
        <dbReference type="Proteomes" id="UP000198822"/>
    </source>
</evidence>
<dbReference type="AlphaFoldDB" id="A0A1G8EC32"/>
<feature type="binding site" evidence="6">
    <location>
        <position position="248"/>
    </location>
    <ligand>
        <name>Mg(2+)</name>
        <dbReference type="ChEBI" id="CHEBI:18420"/>
        <label>1</label>
    </ligand>
</feature>
<feature type="binding site" evidence="6">
    <location>
        <position position="249"/>
    </location>
    <ligand>
        <name>Mg(2+)</name>
        <dbReference type="ChEBI" id="CHEBI:18420"/>
        <label>1</label>
    </ligand>
</feature>
<evidence type="ECO:0000256" key="1">
    <source>
        <dbReference type="ARBA" id="ARBA00007092"/>
    </source>
</evidence>
<feature type="binding site" evidence="6">
    <location>
        <position position="151"/>
    </location>
    <ligand>
        <name>Mg(2+)</name>
        <dbReference type="ChEBI" id="CHEBI:18420"/>
        <label>1</label>
    </ligand>
</feature>